<evidence type="ECO:0000256" key="1">
    <source>
        <dbReference type="SAM" id="Phobius"/>
    </source>
</evidence>
<keyword evidence="1" id="KW-1133">Transmembrane helix</keyword>
<reference evidence="2" key="1">
    <citation type="journal article" date="2014" name="Int. J. Syst. Evol. Microbiol.">
        <title>Complete genome sequence of Corynebacterium casei LMG S-19264T (=DSM 44701T), isolated from a smear-ripened cheese.</title>
        <authorList>
            <consortium name="US DOE Joint Genome Institute (JGI-PGF)"/>
            <person name="Walter F."/>
            <person name="Albersmeier A."/>
            <person name="Kalinowski J."/>
            <person name="Ruckert C."/>
        </authorList>
    </citation>
    <scope>NUCLEOTIDE SEQUENCE</scope>
    <source>
        <strain evidence="2">KCTC 12870</strain>
    </source>
</reference>
<organism evidence="2 3">
    <name type="scientific">Cerasicoccus arenae</name>
    <dbReference type="NCBI Taxonomy" id="424488"/>
    <lineage>
        <taxon>Bacteria</taxon>
        <taxon>Pseudomonadati</taxon>
        <taxon>Verrucomicrobiota</taxon>
        <taxon>Opitutia</taxon>
        <taxon>Puniceicoccales</taxon>
        <taxon>Cerasicoccaceae</taxon>
        <taxon>Cerasicoccus</taxon>
    </lineage>
</organism>
<keyword evidence="3" id="KW-1185">Reference proteome</keyword>
<gene>
    <name evidence="2" type="ORF">GCM10007047_26110</name>
</gene>
<feature type="transmembrane region" description="Helical" evidence="1">
    <location>
        <begin position="110"/>
        <end position="130"/>
    </location>
</feature>
<keyword evidence="1" id="KW-0472">Membrane</keyword>
<accession>A0A8J3DDN8</accession>
<proteinExistence type="predicted"/>
<feature type="transmembrane region" description="Helical" evidence="1">
    <location>
        <begin position="57"/>
        <end position="77"/>
    </location>
</feature>
<sequence length="178" mass="19748">MFTADAKKLGGFLSPEINAKINLALRFLRRHSLLMAKEDQKETIAAPAPIKKPMNHLVCVAWAFIFIGALALVQTIQSFINEPLAVPNFLMVFIVVGWGLLKRKPLWRTFALSCAYVFFIFTVGKILIVVKSPDGMEGAPLFSVVMFWAISVLMIAGGGYAIWALQTKAVRSQFDSKL</sequence>
<dbReference type="Proteomes" id="UP000642829">
    <property type="component" value="Unassembled WGS sequence"/>
</dbReference>
<feature type="transmembrane region" description="Helical" evidence="1">
    <location>
        <begin position="83"/>
        <end position="101"/>
    </location>
</feature>
<reference evidence="2" key="2">
    <citation type="submission" date="2020-09" db="EMBL/GenBank/DDBJ databases">
        <authorList>
            <person name="Sun Q."/>
            <person name="Kim S."/>
        </authorList>
    </citation>
    <scope>NUCLEOTIDE SEQUENCE</scope>
    <source>
        <strain evidence="2">KCTC 12870</strain>
    </source>
</reference>
<evidence type="ECO:0000313" key="3">
    <source>
        <dbReference type="Proteomes" id="UP000642829"/>
    </source>
</evidence>
<keyword evidence="1" id="KW-0812">Transmembrane</keyword>
<evidence type="ECO:0000313" key="2">
    <source>
        <dbReference type="EMBL" id="GHC07722.1"/>
    </source>
</evidence>
<comment type="caution">
    <text evidence="2">The sequence shown here is derived from an EMBL/GenBank/DDBJ whole genome shotgun (WGS) entry which is preliminary data.</text>
</comment>
<dbReference type="AlphaFoldDB" id="A0A8J3DDN8"/>
<feature type="transmembrane region" description="Helical" evidence="1">
    <location>
        <begin position="142"/>
        <end position="163"/>
    </location>
</feature>
<dbReference type="EMBL" id="BMXG01000018">
    <property type="protein sequence ID" value="GHC07722.1"/>
    <property type="molecule type" value="Genomic_DNA"/>
</dbReference>
<protein>
    <submittedName>
        <fullName evidence="2">Uncharacterized protein</fullName>
    </submittedName>
</protein>
<name>A0A8J3DDN8_9BACT</name>